<keyword evidence="3" id="KW-1185">Reference proteome</keyword>
<evidence type="ECO:0000313" key="3">
    <source>
        <dbReference type="Proteomes" id="UP000053831"/>
    </source>
</evidence>
<dbReference type="Proteomes" id="UP000053831">
    <property type="component" value="Unassembled WGS sequence"/>
</dbReference>
<proteinExistence type="predicted"/>
<evidence type="ECO:0000313" key="2">
    <source>
        <dbReference type="EMBL" id="KOS22975.1"/>
    </source>
</evidence>
<gene>
    <name evidence="2" type="ORF">ESCO_003673</name>
</gene>
<name>A0A0M9VXE7_ESCWE</name>
<dbReference type="AlphaFoldDB" id="A0A0M9VXE7"/>
<sequence>MREPPRPPSMVRPTTVTALPGAGIYDHPSPSAGRCPSTTPSTKRPFTELDSPEAHSSPQPAKKRIIKPQISVKLDTSEDFEIKKDSEKSPTGAFQDLFQSTEMARQKRDRLLDMYQKPRDCCTFPPDDATFPATDAQKALVVRRLFEAINDWSDFREWSQALKCDQRNRVMEDLRRSIAARAEMEGSSVGDISVDELRPSAARLAALLPPLRTQQKRILGRLLSDQTVEWLCWELVEAAILSQQGFSQIPHWCGADGA</sequence>
<protein>
    <submittedName>
        <fullName evidence="2">Uncharacterized protein</fullName>
    </submittedName>
</protein>
<reference evidence="2 3" key="1">
    <citation type="submission" date="2015-07" db="EMBL/GenBank/DDBJ databases">
        <title>The genome of the fungus Escovopsis weberi, a specialized disease agent of ant agriculture.</title>
        <authorList>
            <person name="de Man T.J."/>
            <person name="Stajich J.E."/>
            <person name="Kubicek C.P."/>
            <person name="Chenthamara K."/>
            <person name="Atanasova L."/>
            <person name="Druzhinina I.S."/>
            <person name="Birnbaum S."/>
            <person name="Barribeau S.M."/>
            <person name="Teiling C."/>
            <person name="Suen G."/>
            <person name="Currie C."/>
            <person name="Gerardo N.M."/>
        </authorList>
    </citation>
    <scope>NUCLEOTIDE SEQUENCE [LARGE SCALE GENOMIC DNA]</scope>
</reference>
<dbReference type="STRING" id="150374.A0A0M9VXE7"/>
<dbReference type="OrthoDB" id="4814848at2759"/>
<organism evidence="2 3">
    <name type="scientific">Escovopsis weberi</name>
    <dbReference type="NCBI Taxonomy" id="150374"/>
    <lineage>
        <taxon>Eukaryota</taxon>
        <taxon>Fungi</taxon>
        <taxon>Dikarya</taxon>
        <taxon>Ascomycota</taxon>
        <taxon>Pezizomycotina</taxon>
        <taxon>Sordariomycetes</taxon>
        <taxon>Hypocreomycetidae</taxon>
        <taxon>Hypocreales</taxon>
        <taxon>Hypocreaceae</taxon>
        <taxon>Escovopsis</taxon>
    </lineage>
</organism>
<dbReference type="EMBL" id="LGSR01000002">
    <property type="protein sequence ID" value="KOS22975.1"/>
    <property type="molecule type" value="Genomic_DNA"/>
</dbReference>
<feature type="compositionally biased region" description="Pro residues" evidence="1">
    <location>
        <begin position="1"/>
        <end position="10"/>
    </location>
</feature>
<feature type="region of interest" description="Disordered" evidence="1">
    <location>
        <begin position="1"/>
        <end position="63"/>
    </location>
</feature>
<comment type="caution">
    <text evidence="2">The sequence shown here is derived from an EMBL/GenBank/DDBJ whole genome shotgun (WGS) entry which is preliminary data.</text>
</comment>
<accession>A0A0M9VXE7</accession>
<evidence type="ECO:0000256" key="1">
    <source>
        <dbReference type="SAM" id="MobiDB-lite"/>
    </source>
</evidence>